<name>A0ABY4RFP8_9BACL</name>
<organism evidence="1 2">
    <name type="scientific">Paenibacillus konkukensis</name>
    <dbReference type="NCBI Taxonomy" id="2020716"/>
    <lineage>
        <taxon>Bacteria</taxon>
        <taxon>Bacillati</taxon>
        <taxon>Bacillota</taxon>
        <taxon>Bacilli</taxon>
        <taxon>Bacillales</taxon>
        <taxon>Paenibacillaceae</taxon>
        <taxon>Paenibacillus</taxon>
    </lineage>
</organism>
<protein>
    <submittedName>
        <fullName evidence="1">Squalene/phytoene synthase</fullName>
    </submittedName>
</protein>
<reference evidence="1" key="2">
    <citation type="journal article" date="2021" name="J Anim Sci Technol">
        <title>Complete genome sequence of Paenibacillus konkukensis sp. nov. SK3146 as a potential probiotic strain.</title>
        <authorList>
            <person name="Jung H.I."/>
            <person name="Park S."/>
            <person name="Niu K.M."/>
            <person name="Lee S.W."/>
            <person name="Kothari D."/>
            <person name="Yi K.J."/>
            <person name="Kim S.K."/>
        </authorList>
    </citation>
    <scope>NUCLEOTIDE SEQUENCE</scope>
    <source>
        <strain evidence="1">SK3146</strain>
    </source>
</reference>
<dbReference type="InterPro" id="IPR002060">
    <property type="entry name" value="Squ/phyt_synthse"/>
</dbReference>
<dbReference type="Gene3D" id="1.10.600.10">
    <property type="entry name" value="Farnesyl Diphosphate Synthase"/>
    <property type="match status" value="1"/>
</dbReference>
<proteinExistence type="predicted"/>
<dbReference type="EMBL" id="CP027059">
    <property type="protein sequence ID" value="UQZ80930.1"/>
    <property type="molecule type" value="Genomic_DNA"/>
</dbReference>
<sequence>MNRTKDLTKDSMDMLASTSRTFYIPISRLVSGLKEAVASAYLCMRAIDEIEDHPELASDLKVKLLLGVGRILRETEREAQLQALFAPYGDTLPEVTLRLNDWVAICPKSIADTVLQSTAVMSEGMAEWVEKRWAIRTEEDLDRYTYCVAGAVGELLSDLWMWYDGTQTDRVKAVAFGRGLQAVNILSNRMDDSTRGVSFFPEHWGMEEMIQYTRKNLQLADEYIADLKRGPVLNFCSIPLALAHGTLKAITAGKSKLNRAAVLEIVSRVVTGKITL</sequence>
<accession>A0ABY4RFP8</accession>
<dbReference type="PANTHER" id="PTHR11626">
    <property type="entry name" value="FARNESYL-DIPHOSPHATE FARNESYLTRANSFERASE"/>
    <property type="match status" value="1"/>
</dbReference>
<dbReference type="Proteomes" id="UP001057134">
    <property type="component" value="Chromosome"/>
</dbReference>
<dbReference type="InterPro" id="IPR044844">
    <property type="entry name" value="Trans_IPPS_euk-type"/>
</dbReference>
<reference evidence="1" key="1">
    <citation type="submission" date="2018-02" db="EMBL/GenBank/DDBJ databases">
        <authorList>
            <person name="Kim S.-K."/>
            <person name="Jung H.-I."/>
            <person name="Lee S.-W."/>
        </authorList>
    </citation>
    <scope>NUCLEOTIDE SEQUENCE</scope>
    <source>
        <strain evidence="1">SK3146</strain>
    </source>
</reference>
<evidence type="ECO:0000313" key="2">
    <source>
        <dbReference type="Proteomes" id="UP001057134"/>
    </source>
</evidence>
<gene>
    <name evidence="1" type="ORF">SK3146_00086</name>
</gene>
<dbReference type="Pfam" id="PF00494">
    <property type="entry name" value="SQS_PSY"/>
    <property type="match status" value="1"/>
</dbReference>
<keyword evidence="2" id="KW-1185">Reference proteome</keyword>
<dbReference type="PANTHER" id="PTHR11626:SF2">
    <property type="entry name" value="SQUALENE SYNTHASE"/>
    <property type="match status" value="1"/>
</dbReference>
<dbReference type="SUPFAM" id="SSF48576">
    <property type="entry name" value="Terpenoid synthases"/>
    <property type="match status" value="1"/>
</dbReference>
<evidence type="ECO:0000313" key="1">
    <source>
        <dbReference type="EMBL" id="UQZ80930.1"/>
    </source>
</evidence>
<dbReference type="InterPro" id="IPR008949">
    <property type="entry name" value="Isoprenoid_synthase_dom_sf"/>
</dbReference>